<proteinExistence type="predicted"/>
<feature type="region of interest" description="Disordered" evidence="1">
    <location>
        <begin position="198"/>
        <end position="225"/>
    </location>
</feature>
<reference evidence="3" key="1">
    <citation type="journal article" date="2021" name="PeerJ">
        <title>Extensive microbial diversity within the chicken gut microbiome revealed by metagenomics and culture.</title>
        <authorList>
            <person name="Gilroy R."/>
            <person name="Ravi A."/>
            <person name="Getino M."/>
            <person name="Pursley I."/>
            <person name="Horton D.L."/>
            <person name="Alikhan N.F."/>
            <person name="Baker D."/>
            <person name="Gharbi K."/>
            <person name="Hall N."/>
            <person name="Watson M."/>
            <person name="Adriaenssens E.M."/>
            <person name="Foster-Nyarko E."/>
            <person name="Jarju S."/>
            <person name="Secka A."/>
            <person name="Antonio M."/>
            <person name="Oren A."/>
            <person name="Chaudhuri R.R."/>
            <person name="La Ragione R."/>
            <person name="Hildebrand F."/>
            <person name="Pallen M.J."/>
        </authorList>
    </citation>
    <scope>NUCLEOTIDE SEQUENCE</scope>
    <source>
        <strain evidence="3">6019</strain>
    </source>
</reference>
<protein>
    <recommendedName>
        <fullName evidence="5">DUF4352 domain-containing protein</fullName>
    </recommendedName>
</protein>
<keyword evidence="2" id="KW-0732">Signal</keyword>
<dbReference type="Proteomes" id="UP000763505">
    <property type="component" value="Unassembled WGS sequence"/>
</dbReference>
<feature type="compositionally biased region" description="Basic and acidic residues" evidence="1">
    <location>
        <begin position="214"/>
        <end position="224"/>
    </location>
</feature>
<evidence type="ECO:0000256" key="2">
    <source>
        <dbReference type="SAM" id="SignalP"/>
    </source>
</evidence>
<feature type="region of interest" description="Disordered" evidence="1">
    <location>
        <begin position="23"/>
        <end position="51"/>
    </location>
</feature>
<evidence type="ECO:0000313" key="3">
    <source>
        <dbReference type="EMBL" id="HJE19049.1"/>
    </source>
</evidence>
<feature type="chain" id="PRO_5039248963" description="DUF4352 domain-containing protein" evidence="2">
    <location>
        <begin position="20"/>
        <end position="343"/>
    </location>
</feature>
<sequence>MKKLLSLWLVMGLSFLLVACGGSSDEKETDTSKEETETEEVTKEEPAEVTDDGKELYEVGQTTVVERVTGVKYEVTPTKFEVLTDYNGKNIKEFISGAIDADRFLVVTYTVKNIGDKDLKPSFDTVIHFDDRESYAGTPMDFKDKDVADEILAPGEEIELEQYFTDRIDKRTEFLGAFDFEEDGETWYKYSVSSEAKASLDNTEEDESSEDSTSDDKAEKKETIEFGETGTVEKFNGAKFEITIDNFEISNGNVVVDYTVKNVGESAIIPYHDAGLYLGTEDDNGKAIPFTDNDIAEKPLESGDEVKLGHTYSSDDLDKNKEYVLRHKDYGVVAGGETKFKTK</sequence>
<feature type="compositionally biased region" description="Basic and acidic residues" evidence="1">
    <location>
        <begin position="24"/>
        <end position="51"/>
    </location>
</feature>
<gene>
    <name evidence="3" type="ORF">K8V35_01675</name>
</gene>
<feature type="signal peptide" evidence="2">
    <location>
        <begin position="1"/>
        <end position="19"/>
    </location>
</feature>
<dbReference type="EMBL" id="DYYI01000014">
    <property type="protein sequence ID" value="HJE19049.1"/>
    <property type="molecule type" value="Genomic_DNA"/>
</dbReference>
<comment type="caution">
    <text evidence="3">The sequence shown here is derived from an EMBL/GenBank/DDBJ whole genome shotgun (WGS) entry which is preliminary data.</text>
</comment>
<evidence type="ECO:0000256" key="1">
    <source>
        <dbReference type="SAM" id="MobiDB-lite"/>
    </source>
</evidence>
<accession>A0A921B4S4</accession>
<name>A0A921B4S4_9STAP</name>
<dbReference type="PROSITE" id="PS51257">
    <property type="entry name" value="PROKAR_LIPOPROTEIN"/>
    <property type="match status" value="1"/>
</dbReference>
<dbReference type="AlphaFoldDB" id="A0A921B4S4"/>
<evidence type="ECO:0008006" key="5">
    <source>
        <dbReference type="Google" id="ProtNLM"/>
    </source>
</evidence>
<reference evidence="3" key="2">
    <citation type="submission" date="2021-09" db="EMBL/GenBank/DDBJ databases">
        <authorList>
            <person name="Gilroy R."/>
        </authorList>
    </citation>
    <scope>NUCLEOTIDE SEQUENCE</scope>
    <source>
        <strain evidence="3">6019</strain>
    </source>
</reference>
<feature type="compositionally biased region" description="Acidic residues" evidence="1">
    <location>
        <begin position="202"/>
        <end position="213"/>
    </location>
</feature>
<evidence type="ECO:0000313" key="4">
    <source>
        <dbReference type="Proteomes" id="UP000763505"/>
    </source>
</evidence>
<organism evidence="3 4">
    <name type="scientific">Aliicoccus persicus</name>
    <dbReference type="NCBI Taxonomy" id="930138"/>
    <lineage>
        <taxon>Bacteria</taxon>
        <taxon>Bacillati</taxon>
        <taxon>Bacillota</taxon>
        <taxon>Bacilli</taxon>
        <taxon>Bacillales</taxon>
        <taxon>Staphylococcaceae</taxon>
        <taxon>Aliicoccus</taxon>
    </lineage>
</organism>